<dbReference type="InterPro" id="IPR006182">
    <property type="entry name" value="FliF_N_dom"/>
</dbReference>
<evidence type="ECO:0000256" key="11">
    <source>
        <dbReference type="SAM" id="Phobius"/>
    </source>
</evidence>
<name>A0A1I0RK88_9RHOB</name>
<dbReference type="RefSeq" id="WP_089997173.1">
    <property type="nucleotide sequence ID" value="NZ_FOIZ01000002.1"/>
</dbReference>
<comment type="subcellular location">
    <subcellularLocation>
        <location evidence="1 9">Bacterial flagellum basal body</location>
    </subcellularLocation>
    <subcellularLocation>
        <location evidence="2">Cell membrane</location>
        <topology evidence="2">Multi-pass membrane protein</topology>
    </subcellularLocation>
</comment>
<feature type="compositionally biased region" description="Polar residues" evidence="10">
    <location>
        <begin position="275"/>
        <end position="295"/>
    </location>
</feature>
<keyword evidence="8 9" id="KW-0975">Bacterial flagellum</keyword>
<dbReference type="GO" id="GO:0009431">
    <property type="term" value="C:bacterial-type flagellum basal body, MS ring"/>
    <property type="evidence" value="ECO:0007669"/>
    <property type="project" value="InterPro"/>
</dbReference>
<dbReference type="GO" id="GO:0071973">
    <property type="term" value="P:bacterial-type flagellum-dependent cell motility"/>
    <property type="evidence" value="ECO:0007669"/>
    <property type="project" value="InterPro"/>
</dbReference>
<dbReference type="PANTHER" id="PTHR30046">
    <property type="entry name" value="FLAGELLAR M-RING PROTEIN"/>
    <property type="match status" value="1"/>
</dbReference>
<dbReference type="GO" id="GO:0005886">
    <property type="term" value="C:plasma membrane"/>
    <property type="evidence" value="ECO:0007669"/>
    <property type="project" value="UniProtKB-SubCell"/>
</dbReference>
<evidence type="ECO:0000256" key="9">
    <source>
        <dbReference type="PIRNR" id="PIRNR004862"/>
    </source>
</evidence>
<feature type="transmembrane region" description="Helical" evidence="11">
    <location>
        <begin position="421"/>
        <end position="443"/>
    </location>
</feature>
<dbReference type="PRINTS" id="PR01009">
    <property type="entry name" value="FLGMRINGFLIF"/>
</dbReference>
<dbReference type="AlphaFoldDB" id="A0A1I0RK88"/>
<evidence type="ECO:0000313" key="15">
    <source>
        <dbReference type="Proteomes" id="UP000199167"/>
    </source>
</evidence>
<dbReference type="PIRSF" id="PIRSF004862">
    <property type="entry name" value="FliF"/>
    <property type="match status" value="1"/>
</dbReference>
<comment type="similarity">
    <text evidence="3 9">Belongs to the FliF family.</text>
</comment>
<dbReference type="PANTHER" id="PTHR30046:SF0">
    <property type="entry name" value="FLAGELLAR M-RING PROTEIN"/>
    <property type="match status" value="1"/>
</dbReference>
<organism evidence="14 15">
    <name type="scientific">Cognatiyoonia koreensis</name>
    <dbReference type="NCBI Taxonomy" id="364200"/>
    <lineage>
        <taxon>Bacteria</taxon>
        <taxon>Pseudomonadati</taxon>
        <taxon>Pseudomonadota</taxon>
        <taxon>Alphaproteobacteria</taxon>
        <taxon>Rhodobacterales</taxon>
        <taxon>Paracoccaceae</taxon>
        <taxon>Cognatiyoonia</taxon>
    </lineage>
</organism>
<comment type="function">
    <text evidence="9">The M ring may be actively involved in energy transduction.</text>
</comment>
<dbReference type="EMBL" id="FOIZ01000002">
    <property type="protein sequence ID" value="SEW41373.1"/>
    <property type="molecule type" value="Genomic_DNA"/>
</dbReference>
<dbReference type="GO" id="GO:0003774">
    <property type="term" value="F:cytoskeletal motor activity"/>
    <property type="evidence" value="ECO:0007669"/>
    <property type="project" value="InterPro"/>
</dbReference>
<dbReference type="InterPro" id="IPR043427">
    <property type="entry name" value="YscJ/FliF"/>
</dbReference>
<keyword evidence="5 11" id="KW-0812">Transmembrane</keyword>
<feature type="domain" description="Flagellar M-ring N-terminal" evidence="12">
    <location>
        <begin position="39"/>
        <end position="209"/>
    </location>
</feature>
<evidence type="ECO:0000259" key="12">
    <source>
        <dbReference type="Pfam" id="PF01514"/>
    </source>
</evidence>
<evidence type="ECO:0000259" key="13">
    <source>
        <dbReference type="Pfam" id="PF08345"/>
    </source>
</evidence>
<keyword evidence="14" id="KW-0969">Cilium</keyword>
<evidence type="ECO:0000256" key="5">
    <source>
        <dbReference type="ARBA" id="ARBA00022692"/>
    </source>
</evidence>
<feature type="region of interest" description="Disordered" evidence="10">
    <location>
        <begin position="275"/>
        <end position="315"/>
    </location>
</feature>
<dbReference type="Pfam" id="PF08345">
    <property type="entry name" value="YscJ_FliF_C"/>
    <property type="match status" value="1"/>
</dbReference>
<feature type="domain" description="Flagellar M-ring C-terminal" evidence="13">
    <location>
        <begin position="235"/>
        <end position="397"/>
    </location>
</feature>
<evidence type="ECO:0000256" key="8">
    <source>
        <dbReference type="ARBA" id="ARBA00023143"/>
    </source>
</evidence>
<proteinExistence type="inferred from homology"/>
<dbReference type="Proteomes" id="UP000199167">
    <property type="component" value="Unassembled WGS sequence"/>
</dbReference>
<sequence length="518" mass="54272">MQGLLSVWTNLNTRRQIIAILSSAAIIALVVFLARGAGQKDLALLYGGLEPAAAGDVITALDQRGAIYEVRGGGIYVDATQRDSLRMSLAGEGLPSVGAQGYELLDGLSGFGTTSQMFDAAYWRAREGELARTILANPSIRAARVHISTPSGRPFQTREKPTAAVTVSTGAGGLSSSQITALQFLVGSAVTGLSPNDVAIIDDEAGLLSDSTGSAAAGKSGEMADTLRQRAERLLAARVGQGNALVEVSIDTINQSESILERTVDPDSRIAISTDVTETAETSQDSRGGNVTVASNLPDGDAAGGGGTANSENSETRALTNYEMSQTERQIIRNAGDVRRLTVAVLVNDVAETGTDGTVTYAPRKADELTALRELVSLAVGLDEGRGDLITVQSMQFEAVANEGTLVTADATAAPLNMMQLIQVAVAAVVALILGLFVVRPILSGKTAALPPPADQLPRTMIEGDMIDASPEATTQQTQQLPSADAVARLREMIAERETETVQLLQDWMEEPDPRESA</sequence>
<evidence type="ECO:0000256" key="2">
    <source>
        <dbReference type="ARBA" id="ARBA00004651"/>
    </source>
</evidence>
<keyword evidence="14" id="KW-0282">Flagellum</keyword>
<dbReference type="InterPro" id="IPR045851">
    <property type="entry name" value="AMP-bd_C_sf"/>
</dbReference>
<dbReference type="OrthoDB" id="9807026at2"/>
<dbReference type="STRING" id="364200.SAMN04488515_2819"/>
<dbReference type="InterPro" id="IPR000067">
    <property type="entry name" value="FlgMring_FliF"/>
</dbReference>
<dbReference type="InterPro" id="IPR013556">
    <property type="entry name" value="Flag_M-ring_C"/>
</dbReference>
<keyword evidence="6 11" id="KW-1133">Transmembrane helix</keyword>
<keyword evidence="15" id="KW-1185">Reference proteome</keyword>
<evidence type="ECO:0000256" key="10">
    <source>
        <dbReference type="SAM" id="MobiDB-lite"/>
    </source>
</evidence>
<dbReference type="Gene3D" id="3.30.300.30">
    <property type="match status" value="1"/>
</dbReference>
<keyword evidence="14" id="KW-0966">Cell projection</keyword>
<keyword evidence="4" id="KW-1003">Cell membrane</keyword>
<dbReference type="Pfam" id="PF01514">
    <property type="entry name" value="YscJ_FliF"/>
    <property type="match status" value="1"/>
</dbReference>
<protein>
    <recommendedName>
        <fullName evidence="9">Flagellar M-ring protein</fullName>
    </recommendedName>
</protein>
<keyword evidence="7 11" id="KW-0472">Membrane</keyword>
<evidence type="ECO:0000313" key="14">
    <source>
        <dbReference type="EMBL" id="SEW41373.1"/>
    </source>
</evidence>
<accession>A0A1I0RK88</accession>
<feature type="transmembrane region" description="Helical" evidence="11">
    <location>
        <begin position="16"/>
        <end position="34"/>
    </location>
</feature>
<reference evidence="14 15" key="1">
    <citation type="submission" date="2016-10" db="EMBL/GenBank/DDBJ databases">
        <authorList>
            <person name="de Groot N.N."/>
        </authorList>
    </citation>
    <scope>NUCLEOTIDE SEQUENCE [LARGE SCALE GENOMIC DNA]</scope>
    <source>
        <strain evidence="14 15">DSM 17925</strain>
    </source>
</reference>
<evidence type="ECO:0000256" key="1">
    <source>
        <dbReference type="ARBA" id="ARBA00004117"/>
    </source>
</evidence>
<evidence type="ECO:0000256" key="6">
    <source>
        <dbReference type="ARBA" id="ARBA00022989"/>
    </source>
</evidence>
<evidence type="ECO:0000256" key="4">
    <source>
        <dbReference type="ARBA" id="ARBA00022475"/>
    </source>
</evidence>
<evidence type="ECO:0000256" key="3">
    <source>
        <dbReference type="ARBA" id="ARBA00007971"/>
    </source>
</evidence>
<evidence type="ECO:0000256" key="7">
    <source>
        <dbReference type="ARBA" id="ARBA00023136"/>
    </source>
</evidence>
<dbReference type="NCBIfam" id="TIGR00206">
    <property type="entry name" value="fliF"/>
    <property type="match status" value="1"/>
</dbReference>
<gene>
    <name evidence="14" type="ORF">SAMN04488515_2819</name>
</gene>